<dbReference type="PANTHER" id="PTHR46494:SF3">
    <property type="entry name" value="ZINC TRANSPORT PROTEIN ZNTB"/>
    <property type="match status" value="1"/>
</dbReference>
<keyword evidence="3" id="KW-0813">Transport</keyword>
<feature type="transmembrane region" description="Helical" evidence="12">
    <location>
        <begin position="294"/>
        <end position="314"/>
    </location>
</feature>
<keyword evidence="8 12" id="KW-1133">Transmembrane helix</keyword>
<feature type="coiled-coil region" evidence="11">
    <location>
        <begin position="224"/>
        <end position="254"/>
    </location>
</feature>
<comment type="similarity">
    <text evidence="2">Belongs to the CorA metal ion transporter (MIT) (TC 1.A.35) family.</text>
</comment>
<evidence type="ECO:0000256" key="6">
    <source>
        <dbReference type="ARBA" id="ARBA00022692"/>
    </source>
</evidence>
<evidence type="ECO:0000256" key="10">
    <source>
        <dbReference type="ARBA" id="ARBA00023136"/>
    </source>
</evidence>
<proteinExistence type="inferred from homology"/>
<keyword evidence="11" id="KW-0175">Coiled coil</keyword>
<dbReference type="SUPFAM" id="SSF144083">
    <property type="entry name" value="Magnesium transport protein CorA, transmembrane region"/>
    <property type="match status" value="1"/>
</dbReference>
<evidence type="ECO:0000313" key="14">
    <source>
        <dbReference type="Proteomes" id="UP000051298"/>
    </source>
</evidence>
<keyword evidence="4" id="KW-1003">Cell membrane</keyword>
<organism evidence="13 14">
    <name type="scientific">Thalassobacter stenotrophicus</name>
    <dbReference type="NCBI Taxonomy" id="266809"/>
    <lineage>
        <taxon>Bacteria</taxon>
        <taxon>Pseudomonadati</taxon>
        <taxon>Pseudomonadota</taxon>
        <taxon>Alphaproteobacteria</taxon>
        <taxon>Rhodobacterales</taxon>
        <taxon>Roseobacteraceae</taxon>
        <taxon>Thalassobacter</taxon>
    </lineage>
</organism>
<dbReference type="GO" id="GO:0050897">
    <property type="term" value="F:cobalt ion binding"/>
    <property type="evidence" value="ECO:0007669"/>
    <property type="project" value="TreeGrafter"/>
</dbReference>
<evidence type="ECO:0000256" key="12">
    <source>
        <dbReference type="SAM" id="Phobius"/>
    </source>
</evidence>
<dbReference type="Gene3D" id="3.30.460.20">
    <property type="entry name" value="CorA soluble domain-like"/>
    <property type="match status" value="1"/>
</dbReference>
<dbReference type="eggNOG" id="COG0598">
    <property type="taxonomic scope" value="Bacteria"/>
</dbReference>
<evidence type="ECO:0000313" key="13">
    <source>
        <dbReference type="EMBL" id="CUH61824.1"/>
    </source>
</evidence>
<dbReference type="PANTHER" id="PTHR46494">
    <property type="entry name" value="CORA FAMILY METAL ION TRANSPORTER (EUROFUNG)"/>
    <property type="match status" value="1"/>
</dbReference>
<evidence type="ECO:0000256" key="2">
    <source>
        <dbReference type="ARBA" id="ARBA00009765"/>
    </source>
</evidence>
<dbReference type="InterPro" id="IPR045863">
    <property type="entry name" value="CorA_TM1_TM2"/>
</dbReference>
<dbReference type="Pfam" id="PF01544">
    <property type="entry name" value="CorA"/>
    <property type="match status" value="1"/>
</dbReference>
<evidence type="ECO:0000256" key="1">
    <source>
        <dbReference type="ARBA" id="ARBA00004651"/>
    </source>
</evidence>
<evidence type="ECO:0000256" key="8">
    <source>
        <dbReference type="ARBA" id="ARBA00022989"/>
    </source>
</evidence>
<keyword evidence="10 12" id="KW-0472">Membrane</keyword>
<evidence type="ECO:0000256" key="9">
    <source>
        <dbReference type="ARBA" id="ARBA00023065"/>
    </source>
</evidence>
<comment type="subcellular location">
    <subcellularLocation>
        <location evidence="1">Cell membrane</location>
        <topology evidence="1">Multi-pass membrane protein</topology>
    </subcellularLocation>
</comment>
<dbReference type="GO" id="GO:0015095">
    <property type="term" value="F:magnesium ion transmembrane transporter activity"/>
    <property type="evidence" value="ECO:0007669"/>
    <property type="project" value="TreeGrafter"/>
</dbReference>
<dbReference type="GO" id="GO:0005886">
    <property type="term" value="C:plasma membrane"/>
    <property type="evidence" value="ECO:0007669"/>
    <property type="project" value="UniProtKB-SubCell"/>
</dbReference>
<sequence>MAQALMPLAAFDVVDGAARPVDDPWPAPQSPQGYRWLHLDLNAPGTRDWVAAHLPAIAAKALMAEETRPRADHMAEGSIIVLRGVNMNPGAQVDDMVSLRCWLSPDGLVTVRLRRLMAVQELQDALADPAAPVPATPAAALTMIIAGLITRIETVSLALEDQVDTLEDVSLDGGSTAANLAQLQRRIIKLRRYVGPQREALARLAQADTPWLDASARAALREWANAAARSVEELEANRDRLAVLQNQLDAQQSAIVSRHGYILSVVAAVFLPLGFLSGLFGVNIAGMPGLTAPWAFAALCAACVAIAAALFVFFRYHKWL</sequence>
<evidence type="ECO:0000256" key="4">
    <source>
        <dbReference type="ARBA" id="ARBA00022475"/>
    </source>
</evidence>
<dbReference type="Gene3D" id="1.20.58.340">
    <property type="entry name" value="Magnesium transport protein CorA, transmembrane region"/>
    <property type="match status" value="2"/>
</dbReference>
<evidence type="ECO:0000256" key="7">
    <source>
        <dbReference type="ARBA" id="ARBA00022833"/>
    </source>
</evidence>
<evidence type="ECO:0000256" key="11">
    <source>
        <dbReference type="SAM" id="Coils"/>
    </source>
</evidence>
<name>A0A0P1F2H4_9RHOB</name>
<evidence type="ECO:0000256" key="5">
    <source>
        <dbReference type="ARBA" id="ARBA00022519"/>
    </source>
</evidence>
<dbReference type="STRING" id="266809.PM03_01090"/>
<dbReference type="InterPro" id="IPR045861">
    <property type="entry name" value="CorA_cytoplasmic_dom"/>
</dbReference>
<accession>A0A0P1F2H4</accession>
<dbReference type="SUPFAM" id="SSF143865">
    <property type="entry name" value="CorA soluble domain-like"/>
    <property type="match status" value="1"/>
</dbReference>
<keyword evidence="7" id="KW-0862">Zinc</keyword>
<reference evidence="13 14" key="1">
    <citation type="submission" date="2015-09" db="EMBL/GenBank/DDBJ databases">
        <authorList>
            <consortium name="Swine Surveillance"/>
        </authorList>
    </citation>
    <scope>NUCLEOTIDE SEQUENCE [LARGE SCALE GENOMIC DNA]</scope>
    <source>
        <strain evidence="13 14">CECT 5294</strain>
    </source>
</reference>
<keyword evidence="9" id="KW-0406">Ion transport</keyword>
<evidence type="ECO:0000256" key="3">
    <source>
        <dbReference type="ARBA" id="ARBA00022448"/>
    </source>
</evidence>
<keyword evidence="5" id="KW-0997">Cell inner membrane</keyword>
<dbReference type="AlphaFoldDB" id="A0A0P1F2H4"/>
<protein>
    <submittedName>
        <fullName evidence="13">Zinc transport protein ZntB</fullName>
    </submittedName>
</protein>
<dbReference type="EMBL" id="CYRX01000033">
    <property type="protein sequence ID" value="CUH61824.1"/>
    <property type="molecule type" value="Genomic_DNA"/>
</dbReference>
<keyword evidence="6 12" id="KW-0812">Transmembrane</keyword>
<gene>
    <name evidence="13" type="primary">zntB</name>
    <name evidence="13" type="ORF">THS5294_03137</name>
</gene>
<feature type="transmembrane region" description="Helical" evidence="12">
    <location>
        <begin position="261"/>
        <end position="282"/>
    </location>
</feature>
<dbReference type="RefSeq" id="WP_058124439.1">
    <property type="nucleotide sequence ID" value="NZ_CYRX01000033.1"/>
</dbReference>
<dbReference type="GO" id="GO:0015087">
    <property type="term" value="F:cobalt ion transmembrane transporter activity"/>
    <property type="evidence" value="ECO:0007669"/>
    <property type="project" value="TreeGrafter"/>
</dbReference>
<dbReference type="InterPro" id="IPR002523">
    <property type="entry name" value="MgTranspt_CorA/ZnTranspt_ZntB"/>
</dbReference>
<dbReference type="GO" id="GO:0000287">
    <property type="term" value="F:magnesium ion binding"/>
    <property type="evidence" value="ECO:0007669"/>
    <property type="project" value="TreeGrafter"/>
</dbReference>
<dbReference type="Proteomes" id="UP000051298">
    <property type="component" value="Unassembled WGS sequence"/>
</dbReference>